<comment type="similarity">
    <text evidence="6">Belongs to the YccS/YhfK family.</text>
</comment>
<name>A0A7Z7N1X9_9BURK</name>
<accession>A0A7Z7N1X9</accession>
<keyword evidence="2" id="KW-1003">Cell membrane</keyword>
<feature type="transmembrane region" description="Helical" evidence="7">
    <location>
        <begin position="497"/>
        <end position="517"/>
    </location>
</feature>
<keyword evidence="10" id="KW-1185">Reference proteome</keyword>
<feature type="transmembrane region" description="Helical" evidence="7">
    <location>
        <begin position="462"/>
        <end position="485"/>
    </location>
</feature>
<dbReference type="EMBL" id="OCSU01000001">
    <property type="protein sequence ID" value="SOE58435.1"/>
    <property type="molecule type" value="Genomic_DNA"/>
</dbReference>
<proteinExistence type="inferred from homology"/>
<dbReference type="PANTHER" id="PTHR30509">
    <property type="entry name" value="P-HYDROXYBENZOIC ACID EFFLUX PUMP SUBUNIT-RELATED"/>
    <property type="match status" value="1"/>
</dbReference>
<evidence type="ECO:0000313" key="9">
    <source>
        <dbReference type="EMBL" id="SOE58435.1"/>
    </source>
</evidence>
<sequence>MRRLADWRAWSATLAGRQARAWSAFLDTLARRRPAWMVSLAFAEANLSEGLRAACASTAMLLVGNFLHEPDFSYAAIGAFWTCLADAAGSNRMRFASMTAFALLSTACGGVTAWASGHGFAAATAAILVFSTLGALGRIWGAAAAQVAILAATACVVMVDRPVHGGAAEWRFLALYFGGCAFATFLSFTVWRIHPFGPGRAALRAAYQRLADMARDCARLVEDNEADATHWAAHAATFRSRARIAVETARTALGKIPPAKADRRRSYSDLLIAFANSEQIFAYLIAASDACERGRAASTNPLPSPHRAARALKAIAATLQHIGSAVTDESWASSAGSPKLHERLRTLGRRLDAAIGERTSLEFCTEPAEVKAASEPLQDWRAAAASVLRRARETVRANASGESIGVRHAARVGVATTLAFLIVRALAVPFGYWATMATLLILQPSIATSWPRSVERAAGSVAGALVAAGLGLVVHTPLGISLFVFPLVCATMALRTVSYALFVFFMTPTFVLVADFASQTGPALAFAAMRLGNNVLGCGLAIAATFLLWPSRESAGFDDKLARAIDANLAYLAAALAKARTNDAELERLRRAAGLASNNAEETLTRLRLERLNASATEKLGSTALALLRRIAGTATRARLSKDAPAPNERLVAWVRATANVLDERLRAHAGATVAAARTFPSIRLTRLEADAVNQVSVLTTLIEQAGREAPGVPDRLAHPALPSRNR</sequence>
<evidence type="ECO:0000259" key="8">
    <source>
        <dbReference type="Pfam" id="PF13515"/>
    </source>
</evidence>
<feature type="transmembrane region" description="Helical" evidence="7">
    <location>
        <begin position="523"/>
        <end position="549"/>
    </location>
</feature>
<dbReference type="OrthoDB" id="138020at2"/>
<evidence type="ECO:0000256" key="6">
    <source>
        <dbReference type="ARBA" id="ARBA00043993"/>
    </source>
</evidence>
<feature type="transmembrane region" description="Helical" evidence="7">
    <location>
        <begin position="147"/>
        <end position="164"/>
    </location>
</feature>
<dbReference type="Pfam" id="PF13515">
    <property type="entry name" value="FUSC_2"/>
    <property type="match status" value="1"/>
</dbReference>
<keyword evidence="3 7" id="KW-0812">Transmembrane</keyword>
<evidence type="ECO:0000313" key="10">
    <source>
        <dbReference type="Proteomes" id="UP000219522"/>
    </source>
</evidence>
<evidence type="ECO:0000256" key="2">
    <source>
        <dbReference type="ARBA" id="ARBA00022475"/>
    </source>
</evidence>
<feature type="transmembrane region" description="Helical" evidence="7">
    <location>
        <begin position="95"/>
        <end position="114"/>
    </location>
</feature>
<feature type="transmembrane region" description="Helical" evidence="7">
    <location>
        <begin position="170"/>
        <end position="191"/>
    </location>
</feature>
<organism evidence="9 10">
    <name type="scientific">Caballeronia arationis</name>
    <dbReference type="NCBI Taxonomy" id="1777142"/>
    <lineage>
        <taxon>Bacteria</taxon>
        <taxon>Pseudomonadati</taxon>
        <taxon>Pseudomonadota</taxon>
        <taxon>Betaproteobacteria</taxon>
        <taxon>Burkholderiales</taxon>
        <taxon>Burkholderiaceae</taxon>
        <taxon>Caballeronia</taxon>
    </lineage>
</organism>
<dbReference type="InterPro" id="IPR049453">
    <property type="entry name" value="Memb_transporter_dom"/>
</dbReference>
<gene>
    <name evidence="9" type="ORF">SAMN05446927_1595</name>
</gene>
<dbReference type="PANTHER" id="PTHR30509:SF9">
    <property type="entry name" value="MULTIDRUG RESISTANCE PROTEIN MDTO"/>
    <property type="match status" value="1"/>
</dbReference>
<evidence type="ECO:0000256" key="7">
    <source>
        <dbReference type="SAM" id="Phobius"/>
    </source>
</evidence>
<dbReference type="Proteomes" id="UP000219522">
    <property type="component" value="Unassembled WGS sequence"/>
</dbReference>
<feature type="transmembrane region" description="Helical" evidence="7">
    <location>
        <begin position="417"/>
        <end position="442"/>
    </location>
</feature>
<evidence type="ECO:0000256" key="4">
    <source>
        <dbReference type="ARBA" id="ARBA00022989"/>
    </source>
</evidence>
<evidence type="ECO:0000256" key="1">
    <source>
        <dbReference type="ARBA" id="ARBA00004651"/>
    </source>
</evidence>
<evidence type="ECO:0000256" key="3">
    <source>
        <dbReference type="ARBA" id="ARBA00022692"/>
    </source>
</evidence>
<comment type="caution">
    <text evidence="9">The sequence shown here is derived from an EMBL/GenBank/DDBJ whole genome shotgun (WGS) entry which is preliminary data.</text>
</comment>
<keyword evidence="5 7" id="KW-0472">Membrane</keyword>
<comment type="subcellular location">
    <subcellularLocation>
        <location evidence="1">Cell membrane</location>
        <topology evidence="1">Multi-pass membrane protein</topology>
    </subcellularLocation>
</comment>
<keyword evidence="4 7" id="KW-1133">Transmembrane helix</keyword>
<feature type="domain" description="Integral membrane bound transporter" evidence="8">
    <location>
        <begin position="418"/>
        <end position="543"/>
    </location>
</feature>
<dbReference type="RefSeq" id="WP_062632281.1">
    <property type="nucleotide sequence ID" value="NZ_FCOG02000003.1"/>
</dbReference>
<dbReference type="GO" id="GO:0005886">
    <property type="term" value="C:plasma membrane"/>
    <property type="evidence" value="ECO:0007669"/>
    <property type="project" value="UniProtKB-SubCell"/>
</dbReference>
<reference evidence="9 10" key="1">
    <citation type="submission" date="2017-09" db="EMBL/GenBank/DDBJ databases">
        <authorList>
            <person name="Varghese N."/>
            <person name="Submissions S."/>
        </authorList>
    </citation>
    <scope>NUCLEOTIDE SEQUENCE [LARGE SCALE GENOMIC DNA]</scope>
    <source>
        <strain evidence="9 10">OK806</strain>
    </source>
</reference>
<dbReference type="AlphaFoldDB" id="A0A7Z7N1X9"/>
<evidence type="ECO:0000256" key="5">
    <source>
        <dbReference type="ARBA" id="ARBA00023136"/>
    </source>
</evidence>
<protein>
    <submittedName>
        <fullName evidence="9">Uncharacterized membrane protein YccC</fullName>
    </submittedName>
</protein>